<accession>A0A9W9SJW7</accession>
<dbReference type="EMBL" id="JAPZBS010000002">
    <property type="protein sequence ID" value="KAJ5379951.1"/>
    <property type="molecule type" value="Genomic_DNA"/>
</dbReference>
<dbReference type="GeneID" id="81434487"/>
<gene>
    <name evidence="1" type="ORF">N7496_002379</name>
</gene>
<keyword evidence="2" id="KW-1185">Reference proteome</keyword>
<organism evidence="1 2">
    <name type="scientific">Penicillium cataractarum</name>
    <dbReference type="NCBI Taxonomy" id="2100454"/>
    <lineage>
        <taxon>Eukaryota</taxon>
        <taxon>Fungi</taxon>
        <taxon>Dikarya</taxon>
        <taxon>Ascomycota</taxon>
        <taxon>Pezizomycotina</taxon>
        <taxon>Eurotiomycetes</taxon>
        <taxon>Eurotiomycetidae</taxon>
        <taxon>Eurotiales</taxon>
        <taxon>Aspergillaceae</taxon>
        <taxon>Penicillium</taxon>
    </lineage>
</organism>
<reference evidence="1" key="2">
    <citation type="journal article" date="2023" name="IMA Fungus">
        <title>Comparative genomic study of the Penicillium genus elucidates a diverse pangenome and 15 lateral gene transfer events.</title>
        <authorList>
            <person name="Petersen C."/>
            <person name="Sorensen T."/>
            <person name="Nielsen M.R."/>
            <person name="Sondergaard T.E."/>
            <person name="Sorensen J.L."/>
            <person name="Fitzpatrick D.A."/>
            <person name="Frisvad J.C."/>
            <person name="Nielsen K.L."/>
        </authorList>
    </citation>
    <scope>NUCLEOTIDE SEQUENCE</scope>
    <source>
        <strain evidence="1">IBT 29864</strain>
    </source>
</reference>
<evidence type="ECO:0000313" key="1">
    <source>
        <dbReference type="EMBL" id="KAJ5379951.1"/>
    </source>
</evidence>
<reference evidence="1" key="1">
    <citation type="submission" date="2022-11" db="EMBL/GenBank/DDBJ databases">
        <authorList>
            <person name="Petersen C."/>
        </authorList>
    </citation>
    <scope>NUCLEOTIDE SEQUENCE</scope>
    <source>
        <strain evidence="1">IBT 29864</strain>
    </source>
</reference>
<dbReference type="OrthoDB" id="3753531at2759"/>
<dbReference type="Proteomes" id="UP001147782">
    <property type="component" value="Unassembled WGS sequence"/>
</dbReference>
<name>A0A9W9SJW7_9EURO</name>
<dbReference type="RefSeq" id="XP_056557522.1">
    <property type="nucleotide sequence ID" value="XM_056695310.1"/>
</dbReference>
<dbReference type="AlphaFoldDB" id="A0A9W9SJW7"/>
<evidence type="ECO:0000313" key="2">
    <source>
        <dbReference type="Proteomes" id="UP001147782"/>
    </source>
</evidence>
<sequence>MELLGWPAMKDLDRNSNLWCLGTAAVKELRSLSLYGEAGRQTADATNEDSLFNDFSGMAQTALPLDQADFNRYHHGGKVSKQAQDHVRACIKYAEDDGKPLTATPELLRRLEEKLGRSA</sequence>
<protein>
    <submittedName>
        <fullName evidence="1">Uncharacterized protein</fullName>
    </submittedName>
</protein>
<proteinExistence type="predicted"/>
<comment type="caution">
    <text evidence="1">The sequence shown here is derived from an EMBL/GenBank/DDBJ whole genome shotgun (WGS) entry which is preliminary data.</text>
</comment>